<organism evidence="7 8">
    <name type="scientific">Cirrhinus mrigala</name>
    <name type="common">Mrigala</name>
    <dbReference type="NCBI Taxonomy" id="683832"/>
    <lineage>
        <taxon>Eukaryota</taxon>
        <taxon>Metazoa</taxon>
        <taxon>Chordata</taxon>
        <taxon>Craniata</taxon>
        <taxon>Vertebrata</taxon>
        <taxon>Euteleostomi</taxon>
        <taxon>Actinopterygii</taxon>
        <taxon>Neopterygii</taxon>
        <taxon>Teleostei</taxon>
        <taxon>Ostariophysi</taxon>
        <taxon>Cypriniformes</taxon>
        <taxon>Cyprinidae</taxon>
        <taxon>Labeoninae</taxon>
        <taxon>Labeonini</taxon>
        <taxon>Cirrhinus</taxon>
    </lineage>
</organism>
<evidence type="ECO:0000313" key="7">
    <source>
        <dbReference type="EMBL" id="KAL0163591.1"/>
    </source>
</evidence>
<sequence length="115" mass="12723">SVSVIFKIYCLTVMTLIAATYTVALRYTRTVSSEMYFSTTAVCLTELIKLLLSLVMLVSVCLESGDLGRFRNTVVNHIFKSPTELLKLSVPSVVYAIQNNMAFLALSNLDAAVYQ</sequence>
<evidence type="ECO:0000256" key="4">
    <source>
        <dbReference type="ARBA" id="ARBA00022989"/>
    </source>
</evidence>
<dbReference type="EMBL" id="JAMKFB020000020">
    <property type="protein sequence ID" value="KAL0163591.1"/>
    <property type="molecule type" value="Genomic_DNA"/>
</dbReference>
<keyword evidence="2" id="KW-0813">Transport</keyword>
<dbReference type="InterPro" id="IPR007271">
    <property type="entry name" value="Nuc_sug_transpt"/>
</dbReference>
<keyword evidence="8" id="KW-1185">Reference proteome</keyword>
<accession>A0ABD0NR12</accession>
<feature type="non-terminal residue" evidence="7">
    <location>
        <position position="1"/>
    </location>
</feature>
<keyword evidence="5 6" id="KW-0472">Membrane</keyword>
<evidence type="ECO:0000256" key="5">
    <source>
        <dbReference type="ARBA" id="ARBA00023136"/>
    </source>
</evidence>
<evidence type="ECO:0000256" key="2">
    <source>
        <dbReference type="ARBA" id="ARBA00022597"/>
    </source>
</evidence>
<evidence type="ECO:0000256" key="6">
    <source>
        <dbReference type="SAM" id="Phobius"/>
    </source>
</evidence>
<keyword evidence="3 6" id="KW-0812">Transmembrane</keyword>
<reference evidence="7 8" key="1">
    <citation type="submission" date="2024-05" db="EMBL/GenBank/DDBJ databases">
        <title>Genome sequencing and assembly of Indian major carp, Cirrhinus mrigala (Hamilton, 1822).</title>
        <authorList>
            <person name="Mohindra V."/>
            <person name="Chowdhury L.M."/>
            <person name="Lal K."/>
            <person name="Jena J.K."/>
        </authorList>
    </citation>
    <scope>NUCLEOTIDE SEQUENCE [LARGE SCALE GENOMIC DNA]</scope>
    <source>
        <strain evidence="7">CM1030</strain>
        <tissue evidence="7">Blood</tissue>
    </source>
</reference>
<feature type="transmembrane region" description="Helical" evidence="6">
    <location>
        <begin position="6"/>
        <end position="24"/>
    </location>
</feature>
<proteinExistence type="predicted"/>
<feature type="non-terminal residue" evidence="7">
    <location>
        <position position="115"/>
    </location>
</feature>
<protein>
    <submittedName>
        <fullName evidence="7">Uncharacterized protein</fullName>
    </submittedName>
</protein>
<evidence type="ECO:0000256" key="3">
    <source>
        <dbReference type="ARBA" id="ARBA00022692"/>
    </source>
</evidence>
<feature type="transmembrane region" description="Helical" evidence="6">
    <location>
        <begin position="36"/>
        <end position="60"/>
    </location>
</feature>
<keyword evidence="2" id="KW-0762">Sugar transport</keyword>
<dbReference type="Pfam" id="PF04142">
    <property type="entry name" value="Nuc_sug_transp"/>
    <property type="match status" value="1"/>
</dbReference>
<name>A0ABD0NR12_CIRMR</name>
<dbReference type="Proteomes" id="UP001529510">
    <property type="component" value="Unassembled WGS sequence"/>
</dbReference>
<gene>
    <name evidence="7" type="ORF">M9458_039344</name>
</gene>
<dbReference type="PANTHER" id="PTHR10231">
    <property type="entry name" value="NUCLEOTIDE-SUGAR TRANSMEMBRANE TRANSPORTER"/>
    <property type="match status" value="1"/>
</dbReference>
<keyword evidence="4 6" id="KW-1133">Transmembrane helix</keyword>
<comment type="subcellular location">
    <subcellularLocation>
        <location evidence="1">Membrane</location>
        <topology evidence="1">Multi-pass membrane protein</topology>
    </subcellularLocation>
</comment>
<dbReference type="GO" id="GO:0000139">
    <property type="term" value="C:Golgi membrane"/>
    <property type="evidence" value="ECO:0007669"/>
    <property type="project" value="UniProtKB-SubCell"/>
</dbReference>
<comment type="caution">
    <text evidence="7">The sequence shown here is derived from an EMBL/GenBank/DDBJ whole genome shotgun (WGS) entry which is preliminary data.</text>
</comment>
<evidence type="ECO:0000313" key="8">
    <source>
        <dbReference type="Proteomes" id="UP001529510"/>
    </source>
</evidence>
<evidence type="ECO:0000256" key="1">
    <source>
        <dbReference type="ARBA" id="ARBA00004141"/>
    </source>
</evidence>
<dbReference type="AlphaFoldDB" id="A0ABD0NR12"/>